<keyword evidence="3" id="KW-1185">Reference proteome</keyword>
<reference evidence="2 3" key="1">
    <citation type="journal article" date="2021" name="Nat. Plants">
        <title>The Taxus genome provides insights into paclitaxel biosynthesis.</title>
        <authorList>
            <person name="Xiong X."/>
            <person name="Gou J."/>
            <person name="Liao Q."/>
            <person name="Li Y."/>
            <person name="Zhou Q."/>
            <person name="Bi G."/>
            <person name="Li C."/>
            <person name="Du R."/>
            <person name="Wang X."/>
            <person name="Sun T."/>
            <person name="Guo L."/>
            <person name="Liang H."/>
            <person name="Lu P."/>
            <person name="Wu Y."/>
            <person name="Zhang Z."/>
            <person name="Ro D.K."/>
            <person name="Shang Y."/>
            <person name="Huang S."/>
            <person name="Yan J."/>
        </authorList>
    </citation>
    <scope>NUCLEOTIDE SEQUENCE [LARGE SCALE GENOMIC DNA]</scope>
    <source>
        <strain evidence="2">Ta-2019</strain>
    </source>
</reference>
<organism evidence="2 3">
    <name type="scientific">Taxus chinensis</name>
    <name type="common">Chinese yew</name>
    <name type="synonym">Taxus wallichiana var. chinensis</name>
    <dbReference type="NCBI Taxonomy" id="29808"/>
    <lineage>
        <taxon>Eukaryota</taxon>
        <taxon>Viridiplantae</taxon>
        <taxon>Streptophyta</taxon>
        <taxon>Embryophyta</taxon>
        <taxon>Tracheophyta</taxon>
        <taxon>Spermatophyta</taxon>
        <taxon>Pinopsida</taxon>
        <taxon>Pinidae</taxon>
        <taxon>Conifers II</taxon>
        <taxon>Cupressales</taxon>
        <taxon>Taxaceae</taxon>
        <taxon>Taxus</taxon>
    </lineage>
</organism>
<gene>
    <name evidence="2" type="ORF">KI387_044612</name>
</gene>
<name>A0AA38CEK4_TAXCH</name>
<feature type="non-terminal residue" evidence="2">
    <location>
        <position position="58"/>
    </location>
</feature>
<feature type="non-terminal residue" evidence="2">
    <location>
        <position position="1"/>
    </location>
</feature>
<evidence type="ECO:0000256" key="1">
    <source>
        <dbReference type="SAM" id="MobiDB-lite"/>
    </source>
</evidence>
<proteinExistence type="predicted"/>
<comment type="caution">
    <text evidence="2">The sequence shown here is derived from an EMBL/GenBank/DDBJ whole genome shotgun (WGS) entry which is preliminary data.</text>
</comment>
<dbReference type="EMBL" id="JAHRHJ020000010">
    <property type="protein sequence ID" value="KAH9299916.1"/>
    <property type="molecule type" value="Genomic_DNA"/>
</dbReference>
<evidence type="ECO:0000313" key="3">
    <source>
        <dbReference type="Proteomes" id="UP000824469"/>
    </source>
</evidence>
<dbReference type="Proteomes" id="UP000824469">
    <property type="component" value="Unassembled WGS sequence"/>
</dbReference>
<sequence length="58" mass="6643">DIPWRNFTPNNASQRPHFPATSPRLAIKAPPVNALVEIEEDDTNYEEPLLQKEDDQDV</sequence>
<evidence type="ECO:0000313" key="2">
    <source>
        <dbReference type="EMBL" id="KAH9299916.1"/>
    </source>
</evidence>
<accession>A0AA38CEK4</accession>
<protein>
    <submittedName>
        <fullName evidence="2">Uncharacterized protein</fullName>
    </submittedName>
</protein>
<feature type="region of interest" description="Disordered" evidence="1">
    <location>
        <begin position="1"/>
        <end position="25"/>
    </location>
</feature>
<dbReference type="AlphaFoldDB" id="A0AA38CEK4"/>